<dbReference type="GO" id="GO:0034976">
    <property type="term" value="P:response to endoplasmic reticulum stress"/>
    <property type="evidence" value="ECO:0007669"/>
    <property type="project" value="TreeGrafter"/>
</dbReference>
<feature type="region of interest" description="Disordered" evidence="1">
    <location>
        <begin position="106"/>
        <end position="131"/>
    </location>
</feature>
<dbReference type="AlphaFoldDB" id="A0A183F5U3"/>
<protein>
    <submittedName>
        <fullName evidence="5">E3 UFM1-protein ligase 1 homolog</fullName>
    </submittedName>
</protein>
<accession>A0A183F5U3</accession>
<dbReference type="PANTHER" id="PTHR31057:SF0">
    <property type="entry name" value="E3 UFM1-PROTEIN LIGASE 1"/>
    <property type="match status" value="1"/>
</dbReference>
<dbReference type="GO" id="GO:1990592">
    <property type="term" value="P:protein K69-linked ufmylation"/>
    <property type="evidence" value="ECO:0007669"/>
    <property type="project" value="TreeGrafter"/>
</dbReference>
<proteinExistence type="predicted"/>
<reference evidence="5" key="2">
    <citation type="submission" date="2019-09" db="UniProtKB">
        <authorList>
            <consortium name="WormBaseParasite"/>
        </authorList>
    </citation>
    <scope>IDENTIFICATION</scope>
</reference>
<organism evidence="4 5">
    <name type="scientific">Heligmosomoides polygyrus</name>
    <name type="common">Parasitic roundworm</name>
    <dbReference type="NCBI Taxonomy" id="6339"/>
    <lineage>
        <taxon>Eukaryota</taxon>
        <taxon>Metazoa</taxon>
        <taxon>Ecdysozoa</taxon>
        <taxon>Nematoda</taxon>
        <taxon>Chromadorea</taxon>
        <taxon>Rhabditida</taxon>
        <taxon>Rhabditina</taxon>
        <taxon>Rhabditomorpha</taxon>
        <taxon>Strongyloidea</taxon>
        <taxon>Heligmosomidae</taxon>
        <taxon>Heligmosomoides</taxon>
    </lineage>
</organism>
<dbReference type="GO" id="GO:0005789">
    <property type="term" value="C:endoplasmic reticulum membrane"/>
    <property type="evidence" value="ECO:0007669"/>
    <property type="project" value="TreeGrafter"/>
</dbReference>
<dbReference type="GO" id="GO:0061666">
    <property type="term" value="F:UFM1 ligase activity"/>
    <property type="evidence" value="ECO:0007669"/>
    <property type="project" value="InterPro"/>
</dbReference>
<evidence type="ECO:0000313" key="3">
    <source>
        <dbReference type="EMBL" id="VDO19918.1"/>
    </source>
</evidence>
<dbReference type="InterPro" id="IPR018611">
    <property type="entry name" value="Ufl1"/>
</dbReference>
<name>A0A183F5U3_HELPZ</name>
<dbReference type="WBParaSite" id="HPBE_0000153501-mRNA-1">
    <property type="protein sequence ID" value="HPBE_0000153501-mRNA-1"/>
    <property type="gene ID" value="HPBE_0000153501"/>
</dbReference>
<dbReference type="OrthoDB" id="10258297at2759"/>
<dbReference type="Proteomes" id="UP000050761">
    <property type="component" value="Unassembled WGS sequence"/>
</dbReference>
<evidence type="ECO:0000256" key="1">
    <source>
        <dbReference type="SAM" id="MobiDB-lite"/>
    </source>
</evidence>
<evidence type="ECO:0000313" key="5">
    <source>
        <dbReference type="WBParaSite" id="HPBE_0000153501-mRNA-1"/>
    </source>
</evidence>
<evidence type="ECO:0000313" key="4">
    <source>
        <dbReference type="Proteomes" id="UP000050761"/>
    </source>
</evidence>
<dbReference type="EMBL" id="UZAH01001722">
    <property type="protein sequence ID" value="VDO19918.1"/>
    <property type="molecule type" value="Genomic_DNA"/>
</dbReference>
<evidence type="ECO:0000259" key="2">
    <source>
        <dbReference type="Pfam" id="PF23659"/>
    </source>
</evidence>
<gene>
    <name evidence="3" type="ORF">HPBE_LOCUS1536</name>
</gene>
<accession>A0A3P7WQG8</accession>
<dbReference type="PANTHER" id="PTHR31057">
    <property type="entry name" value="E3 UFM1-PROTEIN LIGASE 1"/>
    <property type="match status" value="1"/>
</dbReference>
<dbReference type="GO" id="GO:0032434">
    <property type="term" value="P:regulation of proteasomal ubiquitin-dependent protein catabolic process"/>
    <property type="evidence" value="ECO:0007669"/>
    <property type="project" value="TreeGrafter"/>
</dbReference>
<feature type="domain" description="E3 UFM1-protein ligase 1-like" evidence="2">
    <location>
        <begin position="203"/>
        <end position="316"/>
    </location>
</feature>
<dbReference type="Pfam" id="PF23659">
    <property type="entry name" value="UFL1"/>
    <property type="match status" value="1"/>
</dbReference>
<keyword evidence="4" id="KW-1185">Reference proteome</keyword>
<reference evidence="3 4" key="1">
    <citation type="submission" date="2018-11" db="EMBL/GenBank/DDBJ databases">
        <authorList>
            <consortium name="Pathogen Informatics"/>
        </authorList>
    </citation>
    <scope>NUCLEOTIDE SEQUENCE [LARGE SCALE GENOMIC DNA]</scope>
</reference>
<sequence>MPCGEQGGVECTRRHDEKPRAASALCQADQFSGSGGKRVGGSEGSVAASKPLAIPFDDADVTAISEQTASTESDLQSAGTHIFSDKVLTRIVERLGDRIDTWAREMSKKGGGKKKGARGAGGGKAGKFTGSTRDEPTVTVVGVPAEILEEWVIATEIVPDDIMDDVLERIGAQVDDKVRARLTELAASQQNAAAQSQKKSLAVLQQKAQSLYASICMFETASSSFPDSLRDELRQYLLRTAGTELANAALSCASGTENAGQLKEKQREETIAALPTVLRDVITALFNSLRGDDLDAFHSAVFDLSSPSALSISLKQPDSRTRSEVLEGYVGELKEQVLAQTEPAAVLLSCVLYLLAKNGKPVTASGRFVAQLVPQLDGVIDQVPFGRF</sequence>
<dbReference type="InterPro" id="IPR056580">
    <property type="entry name" value="Ufl1_dom"/>
</dbReference>